<feature type="non-terminal residue" evidence="1">
    <location>
        <position position="1"/>
    </location>
</feature>
<sequence length="171" mass="19425">VKKILIFLLLFLSISCSSNILTKKSAESIDCPPVFFASENRNYLNSEEKPLTLDNVSFKAEINNYAFNKSCFQENDIRTFPLDILFIIDPITPTSPNVILPLYVALLDSDKQLFEMQYFSISGEMKNDLTTKVYLETELSNSINIMTSKNNSVSSLVIGFMLDKNKKELLN</sequence>
<accession>A0A382AKT4</accession>
<gene>
    <name evidence="1" type="ORF">METZ01_LOCUS154970</name>
</gene>
<proteinExistence type="predicted"/>
<protein>
    <submittedName>
        <fullName evidence="1">Uncharacterized protein</fullName>
    </submittedName>
</protein>
<dbReference type="EMBL" id="UINC01025819">
    <property type="protein sequence ID" value="SVB02116.1"/>
    <property type="molecule type" value="Genomic_DNA"/>
</dbReference>
<dbReference type="AlphaFoldDB" id="A0A382AKT4"/>
<evidence type="ECO:0000313" key="1">
    <source>
        <dbReference type="EMBL" id="SVB02116.1"/>
    </source>
</evidence>
<reference evidence="1" key="1">
    <citation type="submission" date="2018-05" db="EMBL/GenBank/DDBJ databases">
        <authorList>
            <person name="Lanie J.A."/>
            <person name="Ng W.-L."/>
            <person name="Kazmierczak K.M."/>
            <person name="Andrzejewski T.M."/>
            <person name="Davidsen T.M."/>
            <person name="Wayne K.J."/>
            <person name="Tettelin H."/>
            <person name="Glass J.I."/>
            <person name="Rusch D."/>
            <person name="Podicherti R."/>
            <person name="Tsui H.-C.T."/>
            <person name="Winkler M.E."/>
        </authorList>
    </citation>
    <scope>NUCLEOTIDE SEQUENCE</scope>
</reference>
<organism evidence="1">
    <name type="scientific">marine metagenome</name>
    <dbReference type="NCBI Taxonomy" id="408172"/>
    <lineage>
        <taxon>unclassified sequences</taxon>
        <taxon>metagenomes</taxon>
        <taxon>ecological metagenomes</taxon>
    </lineage>
</organism>
<name>A0A382AKT4_9ZZZZ</name>